<dbReference type="Proteomes" id="UP000289886">
    <property type="component" value="Unassembled WGS sequence"/>
</dbReference>
<evidence type="ECO:0000256" key="1">
    <source>
        <dbReference type="SAM" id="SignalP"/>
    </source>
</evidence>
<gene>
    <name evidence="2" type="ORF">EOD39_19505</name>
</gene>
<evidence type="ECO:0000313" key="3">
    <source>
        <dbReference type="Proteomes" id="UP000289886"/>
    </source>
</evidence>
<dbReference type="EMBL" id="SCEB01005255">
    <property type="protein sequence ID" value="RXM93036.1"/>
    <property type="molecule type" value="Genomic_DNA"/>
</dbReference>
<dbReference type="AlphaFoldDB" id="A0A444UXW3"/>
<organism evidence="2 3">
    <name type="scientific">Acipenser ruthenus</name>
    <name type="common">Sterlet sturgeon</name>
    <dbReference type="NCBI Taxonomy" id="7906"/>
    <lineage>
        <taxon>Eukaryota</taxon>
        <taxon>Metazoa</taxon>
        <taxon>Chordata</taxon>
        <taxon>Craniata</taxon>
        <taxon>Vertebrata</taxon>
        <taxon>Euteleostomi</taxon>
        <taxon>Actinopterygii</taxon>
        <taxon>Chondrostei</taxon>
        <taxon>Acipenseriformes</taxon>
        <taxon>Acipenseridae</taxon>
        <taxon>Acipenser</taxon>
    </lineage>
</organism>
<accession>A0A444UXW3</accession>
<reference evidence="2 3" key="1">
    <citation type="submission" date="2019-01" db="EMBL/GenBank/DDBJ databases">
        <title>Draft Genome and Complete Hox-Cluster Characterization of the Sterlet Sturgeon (Acipenser ruthenus).</title>
        <authorList>
            <person name="Wei Q."/>
        </authorList>
    </citation>
    <scope>NUCLEOTIDE SEQUENCE [LARGE SCALE GENOMIC DNA]</scope>
    <source>
        <strain evidence="2">WHYD16114868_AA</strain>
        <tissue evidence="2">Blood</tissue>
    </source>
</reference>
<proteinExistence type="predicted"/>
<keyword evidence="1" id="KW-0732">Signal</keyword>
<protein>
    <submittedName>
        <fullName evidence="2">Pro-FMRFamide-related neuropeptide FF</fullName>
    </submittedName>
</protein>
<dbReference type="InterPro" id="IPR008065">
    <property type="entry name" value="NPFF"/>
</dbReference>
<dbReference type="GO" id="GO:0007218">
    <property type="term" value="P:neuropeptide signaling pathway"/>
    <property type="evidence" value="ECO:0007669"/>
    <property type="project" value="UniProtKB-KW"/>
</dbReference>
<name>A0A444UXW3_ACIRT</name>
<dbReference type="PANTHER" id="PTHR15044">
    <property type="entry name" value="NEUROPEPTIDE FF"/>
    <property type="match status" value="1"/>
</dbReference>
<keyword evidence="3" id="KW-1185">Reference proteome</keyword>
<dbReference type="Pfam" id="PF15085">
    <property type="entry name" value="NPFF"/>
    <property type="match status" value="1"/>
</dbReference>
<sequence>MESRVLLTALALVVAWVDPGQSLEEGLEPPETFQTDQQQQNFAQRLLEALESEGRSSRGDERVMTAVLRSLIHGPQRSGRSPSVLYQPQRFGRDARGAVGSEERVESLGREAMPAQFWSMAVPQRFGKK</sequence>
<dbReference type="PANTHER" id="PTHR15044:SF0">
    <property type="entry name" value="PRO-FMRFAMIDE-RELATED NEUROPEPTIDE FF"/>
    <property type="match status" value="1"/>
</dbReference>
<keyword evidence="2" id="KW-0527">Neuropeptide</keyword>
<feature type="signal peptide" evidence="1">
    <location>
        <begin position="1"/>
        <end position="22"/>
    </location>
</feature>
<comment type="caution">
    <text evidence="2">The sequence shown here is derived from an EMBL/GenBank/DDBJ whole genome shotgun (WGS) entry which is preliminary data.</text>
</comment>
<feature type="chain" id="PRO_5019499723" evidence="1">
    <location>
        <begin position="23"/>
        <end position="129"/>
    </location>
</feature>
<evidence type="ECO:0000313" key="2">
    <source>
        <dbReference type="EMBL" id="RXM93036.1"/>
    </source>
</evidence>
<dbReference type="GO" id="GO:0005184">
    <property type="term" value="F:neuropeptide hormone activity"/>
    <property type="evidence" value="ECO:0007669"/>
    <property type="project" value="InterPro"/>
</dbReference>